<dbReference type="Pfam" id="PF13927">
    <property type="entry name" value="Ig_3"/>
    <property type="match status" value="2"/>
</dbReference>
<keyword evidence="4" id="KW-1015">Disulfide bond</keyword>
<keyword evidence="3 9" id="KW-0472">Membrane</keyword>
<keyword evidence="9" id="KW-1133">Transmembrane helix</keyword>
<dbReference type="AlphaFoldDB" id="A0A8J9WI35"/>
<dbReference type="Pfam" id="PF14604">
    <property type="entry name" value="SH3_9"/>
    <property type="match status" value="1"/>
</dbReference>
<comment type="subcellular location">
    <subcellularLocation>
        <location evidence="1">Membrane</location>
        <topology evidence="1">Single-pass type I membrane protein</topology>
    </subcellularLocation>
</comment>
<evidence type="ECO:0000256" key="9">
    <source>
        <dbReference type="SAM" id="Phobius"/>
    </source>
</evidence>
<feature type="region of interest" description="Disordered" evidence="8">
    <location>
        <begin position="438"/>
        <end position="485"/>
    </location>
</feature>
<accession>A0A8J9WI35</accession>
<dbReference type="InterPro" id="IPR003598">
    <property type="entry name" value="Ig_sub2"/>
</dbReference>
<dbReference type="SMART" id="SM00408">
    <property type="entry name" value="IGc2"/>
    <property type="match status" value="2"/>
</dbReference>
<dbReference type="InterPro" id="IPR036028">
    <property type="entry name" value="SH3-like_dom_sf"/>
</dbReference>
<dbReference type="EMBL" id="OV696697">
    <property type="protein sequence ID" value="CAH1241000.1"/>
    <property type="molecule type" value="Genomic_DNA"/>
</dbReference>
<dbReference type="SMART" id="SM00326">
    <property type="entry name" value="SH3"/>
    <property type="match status" value="1"/>
</dbReference>
<dbReference type="OrthoDB" id="5982258at2759"/>
<dbReference type="Proteomes" id="UP000838412">
    <property type="component" value="Chromosome 12"/>
</dbReference>
<dbReference type="PROSITE" id="PS50835">
    <property type="entry name" value="IG_LIKE"/>
    <property type="match status" value="2"/>
</dbReference>
<dbReference type="InterPro" id="IPR001452">
    <property type="entry name" value="SH3_domain"/>
</dbReference>
<dbReference type="InterPro" id="IPR007110">
    <property type="entry name" value="Ig-like_dom"/>
</dbReference>
<evidence type="ECO:0000256" key="4">
    <source>
        <dbReference type="ARBA" id="ARBA00023157"/>
    </source>
</evidence>
<evidence type="ECO:0000256" key="7">
    <source>
        <dbReference type="PROSITE-ProRule" id="PRU00192"/>
    </source>
</evidence>
<evidence type="ECO:0000259" key="12">
    <source>
        <dbReference type="PROSITE" id="PS50835"/>
    </source>
</evidence>
<dbReference type="Gene3D" id="2.30.30.40">
    <property type="entry name" value="SH3 Domains"/>
    <property type="match status" value="1"/>
</dbReference>
<keyword evidence="14" id="KW-1185">Reference proteome</keyword>
<feature type="compositionally biased region" description="Basic and acidic residues" evidence="8">
    <location>
        <begin position="467"/>
        <end position="485"/>
    </location>
</feature>
<protein>
    <submittedName>
        <fullName evidence="13">HMCN2 protein</fullName>
    </submittedName>
</protein>
<evidence type="ECO:0000256" key="2">
    <source>
        <dbReference type="ARBA" id="ARBA00022443"/>
    </source>
</evidence>
<dbReference type="InterPro" id="IPR051275">
    <property type="entry name" value="Cell_adhesion_signaling"/>
</dbReference>
<evidence type="ECO:0000256" key="5">
    <source>
        <dbReference type="ARBA" id="ARBA00023180"/>
    </source>
</evidence>
<reference evidence="13" key="1">
    <citation type="submission" date="2022-01" db="EMBL/GenBank/DDBJ databases">
        <authorList>
            <person name="Braso-Vives M."/>
        </authorList>
    </citation>
    <scope>NUCLEOTIDE SEQUENCE</scope>
</reference>
<feature type="chain" id="PRO_5035448139" evidence="10">
    <location>
        <begin position="19"/>
        <end position="485"/>
    </location>
</feature>
<dbReference type="InterPro" id="IPR003599">
    <property type="entry name" value="Ig_sub"/>
</dbReference>
<dbReference type="PANTHER" id="PTHR11640">
    <property type="entry name" value="NEPHRIN"/>
    <property type="match status" value="1"/>
</dbReference>
<feature type="signal peptide" evidence="10">
    <location>
        <begin position="1"/>
        <end position="18"/>
    </location>
</feature>
<feature type="domain" description="Ig-like" evidence="12">
    <location>
        <begin position="117"/>
        <end position="203"/>
    </location>
</feature>
<feature type="domain" description="Ig-like" evidence="12">
    <location>
        <begin position="14"/>
        <end position="112"/>
    </location>
</feature>
<dbReference type="SUPFAM" id="SSF50044">
    <property type="entry name" value="SH3-domain"/>
    <property type="match status" value="1"/>
</dbReference>
<keyword evidence="9" id="KW-0812">Transmembrane</keyword>
<dbReference type="GO" id="GO:0005886">
    <property type="term" value="C:plasma membrane"/>
    <property type="evidence" value="ECO:0007669"/>
    <property type="project" value="TreeGrafter"/>
</dbReference>
<organism evidence="13 14">
    <name type="scientific">Branchiostoma lanceolatum</name>
    <name type="common">Common lancelet</name>
    <name type="synonym">Amphioxus lanceolatum</name>
    <dbReference type="NCBI Taxonomy" id="7740"/>
    <lineage>
        <taxon>Eukaryota</taxon>
        <taxon>Metazoa</taxon>
        <taxon>Chordata</taxon>
        <taxon>Cephalochordata</taxon>
        <taxon>Leptocardii</taxon>
        <taxon>Amphioxiformes</taxon>
        <taxon>Branchiostomatidae</taxon>
        <taxon>Branchiostoma</taxon>
    </lineage>
</organism>
<evidence type="ECO:0000256" key="8">
    <source>
        <dbReference type="SAM" id="MobiDB-lite"/>
    </source>
</evidence>
<dbReference type="SMART" id="SM00409">
    <property type="entry name" value="IG"/>
    <property type="match status" value="2"/>
</dbReference>
<evidence type="ECO:0000313" key="14">
    <source>
        <dbReference type="Proteomes" id="UP000838412"/>
    </source>
</evidence>
<sequence length="485" mass="53384">MLFVYLLLFITEPPRVVVGPEDPYVVQFNTTVTLTCSVSGAKPNITSLHWRKNGMSVNTLTASTAPGYRKYLGGNGADPNLRLRNAGKDDAGMYTCVADHEARQGRASLKLEVLYPPTIIHISGSLTMASGDSVKLYCRADGYPKPVIRWLKEGLLLPTDLQTSTGEVSMMTLSNLNINDSGQYACSASNDVGSADAKTLRLTVQDMVARQSSGKKGSSTRTAIIAGAVAGGLWLLLCLVLLIIWARRRRERLKKRARNPPYYSVGMKEFDYYPRGRQSIDKDSGAVRYLTDSHSDMGKGRQSIDKDSGAVRYLTDSHSDMGKGRQSIDKDSGAVRYLTDSHSDMGLGATVPLAVEYNNKRDNRKSGDGDSVTWRRFAKVLYTYVPTDEDELRLQSGDVVEVLKGEGGGWWYGKLNGKAGLFPSNYVEIINLNETLRRKGASPRPKSHPQLGVGCRDVSDNQNNLSREVRRGSREGELLRDGLRT</sequence>
<feature type="domain" description="SH3" evidence="11">
    <location>
        <begin position="373"/>
        <end position="432"/>
    </location>
</feature>
<evidence type="ECO:0000256" key="10">
    <source>
        <dbReference type="SAM" id="SignalP"/>
    </source>
</evidence>
<dbReference type="PROSITE" id="PS50002">
    <property type="entry name" value="SH3"/>
    <property type="match status" value="1"/>
</dbReference>
<keyword evidence="5" id="KW-0325">Glycoprotein</keyword>
<dbReference type="PANTHER" id="PTHR11640:SF164">
    <property type="entry name" value="MAM DOMAIN-CONTAINING GLYCOSYLPHOSPHATIDYLINOSITOL ANCHOR PROTEIN 1"/>
    <property type="match status" value="1"/>
</dbReference>
<evidence type="ECO:0000313" key="13">
    <source>
        <dbReference type="EMBL" id="CAH1241000.1"/>
    </source>
</evidence>
<name>A0A8J9WI35_BRALA</name>
<feature type="transmembrane region" description="Helical" evidence="9">
    <location>
        <begin position="223"/>
        <end position="246"/>
    </location>
</feature>
<gene>
    <name evidence="13" type="primary">HMCN2</name>
    <name evidence="13" type="ORF">BLAG_LOCUS4800</name>
</gene>
<proteinExistence type="predicted"/>
<dbReference type="FunFam" id="2.60.40.10:FF:000032">
    <property type="entry name" value="palladin isoform X1"/>
    <property type="match status" value="1"/>
</dbReference>
<evidence type="ECO:0000256" key="1">
    <source>
        <dbReference type="ARBA" id="ARBA00004479"/>
    </source>
</evidence>
<dbReference type="CDD" id="cd00096">
    <property type="entry name" value="Ig"/>
    <property type="match status" value="1"/>
</dbReference>
<evidence type="ECO:0000256" key="6">
    <source>
        <dbReference type="ARBA" id="ARBA00023319"/>
    </source>
</evidence>
<dbReference type="PRINTS" id="PR00452">
    <property type="entry name" value="SH3DOMAIN"/>
</dbReference>
<feature type="compositionally biased region" description="Basic residues" evidence="8">
    <location>
        <begin position="438"/>
        <end position="447"/>
    </location>
</feature>
<dbReference type="InterPro" id="IPR013783">
    <property type="entry name" value="Ig-like_fold"/>
</dbReference>
<dbReference type="Gene3D" id="2.60.40.10">
    <property type="entry name" value="Immunoglobulins"/>
    <property type="match status" value="2"/>
</dbReference>
<dbReference type="SUPFAM" id="SSF48726">
    <property type="entry name" value="Immunoglobulin"/>
    <property type="match status" value="2"/>
</dbReference>
<keyword evidence="6" id="KW-0393">Immunoglobulin domain</keyword>
<keyword evidence="2 7" id="KW-0728">SH3 domain</keyword>
<evidence type="ECO:0000256" key="3">
    <source>
        <dbReference type="ARBA" id="ARBA00023136"/>
    </source>
</evidence>
<dbReference type="FunFam" id="2.30.30.40:FF:000072">
    <property type="entry name" value="Unconventional Myosin IB"/>
    <property type="match status" value="1"/>
</dbReference>
<dbReference type="GO" id="GO:0005911">
    <property type="term" value="C:cell-cell junction"/>
    <property type="evidence" value="ECO:0007669"/>
    <property type="project" value="TreeGrafter"/>
</dbReference>
<dbReference type="GO" id="GO:0098609">
    <property type="term" value="P:cell-cell adhesion"/>
    <property type="evidence" value="ECO:0007669"/>
    <property type="project" value="TreeGrafter"/>
</dbReference>
<evidence type="ECO:0000259" key="11">
    <source>
        <dbReference type="PROSITE" id="PS50002"/>
    </source>
</evidence>
<dbReference type="InterPro" id="IPR036179">
    <property type="entry name" value="Ig-like_dom_sf"/>
</dbReference>
<dbReference type="GO" id="GO:0050839">
    <property type="term" value="F:cell adhesion molecule binding"/>
    <property type="evidence" value="ECO:0007669"/>
    <property type="project" value="TreeGrafter"/>
</dbReference>
<keyword evidence="10" id="KW-0732">Signal</keyword>